<reference evidence="2" key="1">
    <citation type="submission" date="2020-03" db="EMBL/GenBank/DDBJ databases">
        <title>The deep terrestrial virosphere.</title>
        <authorList>
            <person name="Holmfeldt K."/>
            <person name="Nilsson E."/>
            <person name="Simone D."/>
            <person name="Lopez-Fernandez M."/>
            <person name="Wu X."/>
            <person name="de Brujin I."/>
            <person name="Lundin D."/>
            <person name="Andersson A."/>
            <person name="Bertilsson S."/>
            <person name="Dopson M."/>
        </authorList>
    </citation>
    <scope>NUCLEOTIDE SEQUENCE</scope>
    <source>
        <strain evidence="2">MM415A00402</strain>
        <strain evidence="1">MM415B00534</strain>
        <strain evidence="3">TM448B00727</strain>
    </source>
</reference>
<sequence>MISILSTPHAGSTYLCRLLEATGLVLGHERPNHNGVCGFPFDEVDHLGWTATLDQHPDPILLMREPLACVRSMATQFREMRLWMQARLGLPDVEPELRTWMRVWETVNGDTLKKAALVVRVEDLDDPMTGAYERLCHHLRLEPRPELLPFRKPWMADYPRHPRAISDEQIITQASGIYPAAAAVWAAS</sequence>
<dbReference type="GO" id="GO:0016740">
    <property type="term" value="F:transferase activity"/>
    <property type="evidence" value="ECO:0007669"/>
    <property type="project" value="UniProtKB-KW"/>
</dbReference>
<evidence type="ECO:0000313" key="3">
    <source>
        <dbReference type="EMBL" id="QJH96446.1"/>
    </source>
</evidence>
<dbReference type="EMBL" id="MT144651">
    <property type="protein sequence ID" value="QJH96446.1"/>
    <property type="molecule type" value="Genomic_DNA"/>
</dbReference>
<dbReference type="Gene3D" id="3.40.50.300">
    <property type="entry name" value="P-loop containing nucleotide triphosphate hydrolases"/>
    <property type="match status" value="1"/>
</dbReference>
<evidence type="ECO:0000313" key="2">
    <source>
        <dbReference type="EMBL" id="QJA82471.1"/>
    </source>
</evidence>
<protein>
    <submittedName>
        <fullName evidence="2">Putative sulfotransferase domain contining protein</fullName>
    </submittedName>
</protein>
<organism evidence="2">
    <name type="scientific">viral metagenome</name>
    <dbReference type="NCBI Taxonomy" id="1070528"/>
    <lineage>
        <taxon>unclassified sequences</taxon>
        <taxon>metagenomes</taxon>
        <taxon>organismal metagenomes</taxon>
    </lineage>
</organism>
<name>A0A6M3KLG3_9ZZZZ</name>
<dbReference type="EMBL" id="MT142488">
    <property type="protein sequence ID" value="QJA82471.1"/>
    <property type="molecule type" value="Genomic_DNA"/>
</dbReference>
<accession>A0A6M3KLG3</accession>
<dbReference type="AlphaFoldDB" id="A0A6M3KLG3"/>
<keyword evidence="2" id="KW-0808">Transferase</keyword>
<gene>
    <name evidence="2" type="ORF">MM415A00402_0024</name>
    <name evidence="1" type="ORF">MM415B00534_0024</name>
    <name evidence="3" type="ORF">TM448B00727_0024</name>
</gene>
<dbReference type="InterPro" id="IPR027417">
    <property type="entry name" value="P-loop_NTPase"/>
</dbReference>
<dbReference type="EMBL" id="MT141514">
    <property type="protein sequence ID" value="QJA64165.1"/>
    <property type="molecule type" value="Genomic_DNA"/>
</dbReference>
<evidence type="ECO:0000313" key="1">
    <source>
        <dbReference type="EMBL" id="QJA64165.1"/>
    </source>
</evidence>
<dbReference type="SUPFAM" id="SSF52540">
    <property type="entry name" value="P-loop containing nucleoside triphosphate hydrolases"/>
    <property type="match status" value="1"/>
</dbReference>
<proteinExistence type="predicted"/>